<keyword evidence="2" id="KW-1185">Reference proteome</keyword>
<accession>A0ABN7AKA1</accession>
<evidence type="ECO:0000313" key="1">
    <source>
        <dbReference type="EMBL" id="BES92683.1"/>
    </source>
</evidence>
<gene>
    <name evidence="1" type="ORF">NTJ_05492</name>
</gene>
<organism evidence="1 2">
    <name type="scientific">Nesidiocoris tenuis</name>
    <dbReference type="NCBI Taxonomy" id="355587"/>
    <lineage>
        <taxon>Eukaryota</taxon>
        <taxon>Metazoa</taxon>
        <taxon>Ecdysozoa</taxon>
        <taxon>Arthropoda</taxon>
        <taxon>Hexapoda</taxon>
        <taxon>Insecta</taxon>
        <taxon>Pterygota</taxon>
        <taxon>Neoptera</taxon>
        <taxon>Paraneoptera</taxon>
        <taxon>Hemiptera</taxon>
        <taxon>Heteroptera</taxon>
        <taxon>Panheteroptera</taxon>
        <taxon>Cimicomorpha</taxon>
        <taxon>Miridae</taxon>
        <taxon>Dicyphina</taxon>
        <taxon>Nesidiocoris</taxon>
    </lineage>
</organism>
<dbReference type="Proteomes" id="UP001307889">
    <property type="component" value="Chromosome 3"/>
</dbReference>
<protein>
    <submittedName>
        <fullName evidence="1">Uncharacterized protein</fullName>
    </submittedName>
</protein>
<proteinExistence type="predicted"/>
<dbReference type="EMBL" id="AP028911">
    <property type="protein sequence ID" value="BES92683.1"/>
    <property type="molecule type" value="Genomic_DNA"/>
</dbReference>
<name>A0ABN7AKA1_9HEMI</name>
<evidence type="ECO:0000313" key="2">
    <source>
        <dbReference type="Proteomes" id="UP001307889"/>
    </source>
</evidence>
<reference evidence="1 2" key="1">
    <citation type="submission" date="2023-09" db="EMBL/GenBank/DDBJ databases">
        <title>Nesidiocoris tenuis whole genome shotgun sequence.</title>
        <authorList>
            <person name="Shibata T."/>
            <person name="Shimoda M."/>
            <person name="Kobayashi T."/>
            <person name="Uehara T."/>
        </authorList>
    </citation>
    <scope>NUCLEOTIDE SEQUENCE [LARGE SCALE GENOMIC DNA]</scope>
    <source>
        <strain evidence="1 2">Japan</strain>
    </source>
</reference>
<sequence length="81" mass="9415">MRSFHTRKRCGKFTVIRIAENNMRLRERNRRYPRGAPVLFPRGQRKDGAEEVEPYLRRSGAIRAPRTRRASITKSGTGMGK</sequence>